<protein>
    <submittedName>
        <fullName evidence="1">Uncharacterized protein</fullName>
    </submittedName>
</protein>
<reference evidence="1" key="2">
    <citation type="submission" date="2022-12" db="EMBL/GenBank/DDBJ databases">
        <authorList>
            <person name="Sun Q."/>
            <person name="Kim S."/>
        </authorList>
    </citation>
    <scope>NUCLEOTIDE SEQUENCE</scope>
    <source>
        <strain evidence="1">KCTC 12344</strain>
    </source>
</reference>
<dbReference type="Proteomes" id="UP000619512">
    <property type="component" value="Unassembled WGS sequence"/>
</dbReference>
<evidence type="ECO:0000313" key="2">
    <source>
        <dbReference type="Proteomes" id="UP000619512"/>
    </source>
</evidence>
<dbReference type="EMBL" id="BMWW01000007">
    <property type="protein sequence ID" value="GGZ01184.1"/>
    <property type="molecule type" value="Genomic_DNA"/>
</dbReference>
<dbReference type="AlphaFoldDB" id="A0AA88CDQ4"/>
<name>A0AA88CDQ4_9BURK</name>
<organism evidence="1 2">
    <name type="scientific">Pseudoduganella plicata</name>
    <dbReference type="NCBI Taxonomy" id="321984"/>
    <lineage>
        <taxon>Bacteria</taxon>
        <taxon>Pseudomonadati</taxon>
        <taxon>Pseudomonadota</taxon>
        <taxon>Betaproteobacteria</taxon>
        <taxon>Burkholderiales</taxon>
        <taxon>Oxalobacteraceae</taxon>
        <taxon>Telluria group</taxon>
        <taxon>Pseudoduganella</taxon>
    </lineage>
</organism>
<gene>
    <name evidence="1" type="ORF">GCM10007388_38570</name>
</gene>
<comment type="caution">
    <text evidence="1">The sequence shown here is derived from an EMBL/GenBank/DDBJ whole genome shotgun (WGS) entry which is preliminary data.</text>
</comment>
<reference evidence="1" key="1">
    <citation type="journal article" date="2014" name="Int. J. Syst. Evol. Microbiol.">
        <title>Complete genome sequence of Corynebacterium casei LMG S-19264T (=DSM 44701T), isolated from a smear-ripened cheese.</title>
        <authorList>
            <consortium name="US DOE Joint Genome Institute (JGI-PGF)"/>
            <person name="Walter F."/>
            <person name="Albersmeier A."/>
            <person name="Kalinowski J."/>
            <person name="Ruckert C."/>
        </authorList>
    </citation>
    <scope>NUCLEOTIDE SEQUENCE</scope>
    <source>
        <strain evidence="1">KCTC 12344</strain>
    </source>
</reference>
<sequence length="72" mass="8150">MVRRAHRAIFRAQAALRLMIGAIRLGKAGSFDPEGMPLRQHRGLRRWDRGALVMGVPARDKRPIDGLRRPVP</sequence>
<proteinExistence type="predicted"/>
<accession>A0AA88CDQ4</accession>
<evidence type="ECO:0000313" key="1">
    <source>
        <dbReference type="EMBL" id="GGZ01184.1"/>
    </source>
</evidence>